<comment type="caution">
    <text evidence="1">The sequence shown here is derived from an EMBL/GenBank/DDBJ whole genome shotgun (WGS) entry which is preliminary data.</text>
</comment>
<reference evidence="1 2" key="1">
    <citation type="journal article" date="2023" name="G3 (Bethesda)">
        <title>A chromosome-length genome assembly and annotation of blackberry (Rubus argutus, cv. 'Hillquist').</title>
        <authorList>
            <person name="Bruna T."/>
            <person name="Aryal R."/>
            <person name="Dudchenko O."/>
            <person name="Sargent D.J."/>
            <person name="Mead D."/>
            <person name="Buti M."/>
            <person name="Cavallini A."/>
            <person name="Hytonen T."/>
            <person name="Andres J."/>
            <person name="Pham M."/>
            <person name="Weisz D."/>
            <person name="Mascagni F."/>
            <person name="Usai G."/>
            <person name="Natali L."/>
            <person name="Bassil N."/>
            <person name="Fernandez G.E."/>
            <person name="Lomsadze A."/>
            <person name="Armour M."/>
            <person name="Olukolu B."/>
            <person name="Poorten T."/>
            <person name="Britton C."/>
            <person name="Davik J."/>
            <person name="Ashrafi H."/>
            <person name="Aiden E.L."/>
            <person name="Borodovsky M."/>
            <person name="Worthington M."/>
        </authorList>
    </citation>
    <scope>NUCLEOTIDE SEQUENCE [LARGE SCALE GENOMIC DNA]</scope>
    <source>
        <strain evidence="1">PI 553951</strain>
    </source>
</reference>
<accession>A0AAW1YMP6</accession>
<dbReference type="AlphaFoldDB" id="A0AAW1YMP6"/>
<evidence type="ECO:0000313" key="1">
    <source>
        <dbReference type="EMBL" id="KAK9949953.1"/>
    </source>
</evidence>
<name>A0AAW1YMP6_RUBAR</name>
<evidence type="ECO:0000313" key="2">
    <source>
        <dbReference type="Proteomes" id="UP001457282"/>
    </source>
</evidence>
<dbReference type="Proteomes" id="UP001457282">
    <property type="component" value="Unassembled WGS sequence"/>
</dbReference>
<keyword evidence="2" id="KW-1185">Reference proteome</keyword>
<dbReference type="EMBL" id="JBEDUW010000001">
    <property type="protein sequence ID" value="KAK9949953.1"/>
    <property type="molecule type" value="Genomic_DNA"/>
</dbReference>
<gene>
    <name evidence="1" type="ORF">M0R45_005461</name>
</gene>
<organism evidence="1 2">
    <name type="scientific">Rubus argutus</name>
    <name type="common">Southern blackberry</name>
    <dbReference type="NCBI Taxonomy" id="59490"/>
    <lineage>
        <taxon>Eukaryota</taxon>
        <taxon>Viridiplantae</taxon>
        <taxon>Streptophyta</taxon>
        <taxon>Embryophyta</taxon>
        <taxon>Tracheophyta</taxon>
        <taxon>Spermatophyta</taxon>
        <taxon>Magnoliopsida</taxon>
        <taxon>eudicotyledons</taxon>
        <taxon>Gunneridae</taxon>
        <taxon>Pentapetalae</taxon>
        <taxon>rosids</taxon>
        <taxon>fabids</taxon>
        <taxon>Rosales</taxon>
        <taxon>Rosaceae</taxon>
        <taxon>Rosoideae</taxon>
        <taxon>Rosoideae incertae sedis</taxon>
        <taxon>Rubus</taxon>
    </lineage>
</organism>
<sequence length="102" mass="10833">MWPNRGVSFRTTVSSRQDWEIRGVDGGRGWCGEGGQKRRLLCGCSKMAAQAGKPAEELWSLGLGSTVNWCSGLIDLSTGSMIVHTVKDSLASGIGGVDCESE</sequence>
<proteinExistence type="predicted"/>
<protein>
    <submittedName>
        <fullName evidence="1">Uncharacterized protein</fullName>
    </submittedName>
</protein>